<dbReference type="InterPro" id="IPR050099">
    <property type="entry name" value="SIS_GmhA/DiaA_subfam"/>
</dbReference>
<evidence type="ECO:0000313" key="11">
    <source>
        <dbReference type="EMBL" id="ASX25832.1"/>
    </source>
</evidence>
<feature type="binding site" evidence="10">
    <location>
        <position position="61"/>
    </location>
    <ligand>
        <name>Zn(2+)</name>
        <dbReference type="ChEBI" id="CHEBI:29105"/>
    </ligand>
</feature>
<feature type="binding site" evidence="10">
    <location>
        <position position="65"/>
    </location>
    <ligand>
        <name>substrate</name>
    </ligand>
</feature>
<feature type="binding site" evidence="10">
    <location>
        <position position="124"/>
    </location>
    <ligand>
        <name>substrate</name>
    </ligand>
</feature>
<dbReference type="InterPro" id="IPR035461">
    <property type="entry name" value="GmhA/DiaA"/>
</dbReference>
<name>A0A249DYH4_9ENTR</name>
<dbReference type="InterPro" id="IPR046348">
    <property type="entry name" value="SIS_dom_sf"/>
</dbReference>
<comment type="catalytic activity">
    <reaction evidence="1 10">
        <text>2 D-sedoheptulose 7-phosphate = D-glycero-alpha-D-manno-heptose 7-phosphate + D-glycero-beta-D-manno-heptose 7-phosphate</text>
        <dbReference type="Rhea" id="RHEA:27489"/>
        <dbReference type="ChEBI" id="CHEBI:57483"/>
        <dbReference type="ChEBI" id="CHEBI:60203"/>
        <dbReference type="ChEBI" id="CHEBI:60204"/>
        <dbReference type="EC" id="5.3.1.28"/>
    </reaction>
</comment>
<dbReference type="GO" id="GO:2001061">
    <property type="term" value="P:D-glycero-D-manno-heptose 7-phosphate biosynthetic process"/>
    <property type="evidence" value="ECO:0007669"/>
    <property type="project" value="UniProtKB-UniPathway"/>
</dbReference>
<gene>
    <name evidence="10" type="primary">gmhA</name>
    <name evidence="11" type="ORF">BA171_01365</name>
</gene>
<accession>A0A249DYH4</accession>
<dbReference type="EC" id="5.3.1.28" evidence="10"/>
<proteinExistence type="inferred from homology"/>
<comment type="pathway">
    <text evidence="10">Carbohydrate biosynthesis; D-glycero-D-manno-heptose 7-phosphate biosynthesis; D-glycero-alpha-D-manno-heptose 7-phosphate and D-glycero-beta-D-manno-heptose 7-phosphate from sedoheptulose 7-phosphate: step 1/1.</text>
</comment>
<evidence type="ECO:0000256" key="2">
    <source>
        <dbReference type="ARBA" id="ARBA00003172"/>
    </source>
</evidence>
<dbReference type="UniPathway" id="UPA00041">
    <property type="reaction ID" value="UER00436"/>
</dbReference>
<keyword evidence="9 10" id="KW-0119">Carbohydrate metabolism</keyword>
<dbReference type="EMBL" id="CP016303">
    <property type="protein sequence ID" value="ASX25832.1"/>
    <property type="molecule type" value="Genomic_DNA"/>
</dbReference>
<feature type="binding site" evidence="10">
    <location>
        <position position="65"/>
    </location>
    <ligand>
        <name>Zn(2+)</name>
        <dbReference type="ChEBI" id="CHEBI:29105"/>
    </ligand>
</feature>
<evidence type="ECO:0000256" key="5">
    <source>
        <dbReference type="ARBA" id="ARBA00022490"/>
    </source>
</evidence>
<feature type="binding site" evidence="10">
    <location>
        <position position="180"/>
    </location>
    <ligand>
        <name>Zn(2+)</name>
        <dbReference type="ChEBI" id="CHEBI:29105"/>
    </ligand>
</feature>
<dbReference type="SUPFAM" id="SSF53697">
    <property type="entry name" value="SIS domain"/>
    <property type="match status" value="1"/>
</dbReference>
<evidence type="ECO:0000256" key="4">
    <source>
        <dbReference type="ARBA" id="ARBA00009894"/>
    </source>
</evidence>
<comment type="similarity">
    <text evidence="4 10">Belongs to the SIS family. GmhA subfamily.</text>
</comment>
<reference evidence="12" key="1">
    <citation type="submission" date="2016-06" db="EMBL/GenBank/DDBJ databases">
        <authorList>
            <person name="Chen W."/>
            <person name="Hasegawa D.K."/>
        </authorList>
    </citation>
    <scope>NUCLEOTIDE SEQUENCE [LARGE SCALE GENOMIC DNA]</scope>
    <source>
        <strain evidence="12">MEAM1</strain>
    </source>
</reference>
<dbReference type="InterPro" id="IPR001347">
    <property type="entry name" value="SIS_dom"/>
</dbReference>
<dbReference type="GO" id="GO:0097367">
    <property type="term" value="F:carbohydrate derivative binding"/>
    <property type="evidence" value="ECO:0007669"/>
    <property type="project" value="InterPro"/>
</dbReference>
<dbReference type="NCBIfam" id="NF001628">
    <property type="entry name" value="PRK00414.1"/>
    <property type="match status" value="1"/>
</dbReference>
<comment type="miscellaneous">
    <text evidence="10">The reaction produces a racemic mixture of D-glycero-alpha-D-manno-heptose 7-phosphate and D-glycero-beta-D-manno-heptose 7-phosphate.</text>
</comment>
<evidence type="ECO:0000256" key="9">
    <source>
        <dbReference type="ARBA" id="ARBA00023277"/>
    </source>
</evidence>
<dbReference type="PANTHER" id="PTHR30390:SF7">
    <property type="entry name" value="PHOSPHOHEPTOSE ISOMERASE"/>
    <property type="match status" value="1"/>
</dbReference>
<dbReference type="GO" id="GO:0005737">
    <property type="term" value="C:cytoplasm"/>
    <property type="evidence" value="ECO:0007669"/>
    <property type="project" value="UniProtKB-SubCell"/>
</dbReference>
<keyword evidence="8 10" id="KW-0413">Isomerase</keyword>
<dbReference type="RefSeq" id="WP_016856713.1">
    <property type="nucleotide sequence ID" value="NZ_CP016303.1"/>
</dbReference>
<dbReference type="PROSITE" id="PS51464">
    <property type="entry name" value="SIS"/>
    <property type="match status" value="1"/>
</dbReference>
<keyword evidence="7 10" id="KW-0862">Zinc</keyword>
<evidence type="ECO:0000256" key="8">
    <source>
        <dbReference type="ARBA" id="ARBA00023235"/>
    </source>
</evidence>
<dbReference type="InterPro" id="IPR004515">
    <property type="entry name" value="Phosphoheptose_Isoase"/>
</dbReference>
<feature type="binding site" evidence="10">
    <location>
        <begin position="93"/>
        <end position="94"/>
    </location>
    <ligand>
        <name>substrate</name>
    </ligand>
</feature>
<evidence type="ECO:0000256" key="3">
    <source>
        <dbReference type="ARBA" id="ARBA00004496"/>
    </source>
</evidence>
<comment type="subunit">
    <text evidence="10">Homotetramer.</text>
</comment>
<dbReference type="PANTHER" id="PTHR30390">
    <property type="entry name" value="SEDOHEPTULOSE 7-PHOSPHATE ISOMERASE / DNAA INITIATOR-ASSOCIATING FACTOR FOR REPLICATION INITIATION"/>
    <property type="match status" value="1"/>
</dbReference>
<protein>
    <recommendedName>
        <fullName evidence="10">Phosphoheptose isomerase</fullName>
        <ecNumber evidence="10">5.3.1.28</ecNumber>
    </recommendedName>
    <alternativeName>
        <fullName evidence="10">Sedoheptulose 7-phosphate isomerase</fullName>
    </alternativeName>
</protein>
<evidence type="ECO:0000256" key="1">
    <source>
        <dbReference type="ARBA" id="ARBA00000348"/>
    </source>
</evidence>
<dbReference type="Gene3D" id="3.40.50.10490">
    <property type="entry name" value="Glucose-6-phosphate isomerase like protein, domain 1"/>
    <property type="match status" value="1"/>
</dbReference>
<dbReference type="HAMAP" id="MF_00067">
    <property type="entry name" value="GmhA"/>
    <property type="match status" value="1"/>
</dbReference>
<evidence type="ECO:0000256" key="7">
    <source>
        <dbReference type="ARBA" id="ARBA00022833"/>
    </source>
</evidence>
<evidence type="ECO:0000313" key="12">
    <source>
        <dbReference type="Proteomes" id="UP000216438"/>
    </source>
</evidence>
<dbReference type="AlphaFoldDB" id="A0A249DYH4"/>
<feature type="binding site" evidence="10">
    <location>
        <position position="172"/>
    </location>
    <ligand>
        <name>substrate</name>
    </ligand>
</feature>
<keyword evidence="5 10" id="KW-0963">Cytoplasm</keyword>
<comment type="cofactor">
    <cofactor evidence="10">
        <name>Zn(2+)</name>
        <dbReference type="ChEBI" id="CHEBI:29105"/>
    </cofactor>
    <text evidence="10">Binds 1 zinc ion per subunit.</text>
</comment>
<sequence length="206" mass="22860">MCIDLIRFELQQAAQILNQFMSDDKNLDPLRQAAFLLADAFQAGKKVISCGNGGSHCDAMHFAEELTGRYRENRPGYPAIAISDVSHISCVGNDFGYEHVFSRYVDSVGCEDDVLFALSTSGNSKNIIKAIHSARQKKMKVIILTGQMGGAMSNLADVKICVPHQGYADRIQEMHIKIIHILILLIEQKMDVNNESLTFLKEEGNV</sequence>
<evidence type="ECO:0000256" key="6">
    <source>
        <dbReference type="ARBA" id="ARBA00022723"/>
    </source>
</evidence>
<dbReference type="CDD" id="cd05006">
    <property type="entry name" value="SIS_GmhA"/>
    <property type="match status" value="1"/>
</dbReference>
<feature type="binding site" evidence="10">
    <location>
        <begin position="119"/>
        <end position="121"/>
    </location>
    <ligand>
        <name>substrate</name>
    </ligand>
</feature>
<dbReference type="GO" id="GO:0008270">
    <property type="term" value="F:zinc ion binding"/>
    <property type="evidence" value="ECO:0007669"/>
    <property type="project" value="UniProtKB-UniRule"/>
</dbReference>
<evidence type="ECO:0000256" key="10">
    <source>
        <dbReference type="HAMAP-Rule" id="MF_00067"/>
    </source>
</evidence>
<dbReference type="Pfam" id="PF13580">
    <property type="entry name" value="SIS_2"/>
    <property type="match status" value="1"/>
</dbReference>
<feature type="binding site" evidence="10">
    <location>
        <begin position="52"/>
        <end position="54"/>
    </location>
    <ligand>
        <name>substrate</name>
    </ligand>
</feature>
<dbReference type="GO" id="GO:0008968">
    <property type="term" value="F:D-sedoheptulose 7-phosphate isomerase activity"/>
    <property type="evidence" value="ECO:0007669"/>
    <property type="project" value="UniProtKB-UniRule"/>
</dbReference>
<feature type="binding site" evidence="10">
    <location>
        <position position="172"/>
    </location>
    <ligand>
        <name>Zn(2+)</name>
        <dbReference type="ChEBI" id="CHEBI:29105"/>
    </ligand>
</feature>
<keyword evidence="6 10" id="KW-0479">Metal-binding</keyword>
<dbReference type="OrthoDB" id="9810929at2"/>
<dbReference type="GO" id="GO:0009244">
    <property type="term" value="P:lipopolysaccharide core region biosynthetic process"/>
    <property type="evidence" value="ECO:0007669"/>
    <property type="project" value="UniProtKB-UniPathway"/>
</dbReference>
<organism evidence="11 12">
    <name type="scientific">Candidatus Hamiltonella defensa</name>
    <name type="common">Bemisia tabaci</name>
    <dbReference type="NCBI Taxonomy" id="672795"/>
    <lineage>
        <taxon>Bacteria</taxon>
        <taxon>Pseudomonadati</taxon>
        <taxon>Pseudomonadota</taxon>
        <taxon>Gammaproteobacteria</taxon>
        <taxon>Enterobacterales</taxon>
        <taxon>Enterobacteriaceae</taxon>
        <taxon>aphid secondary symbionts</taxon>
        <taxon>Candidatus Williamhamiltonella</taxon>
    </lineage>
</organism>
<reference evidence="11 12" key="2">
    <citation type="submission" date="2017-09" db="EMBL/GenBank/DDBJ databases">
        <title>The genome of whitefly Bemisia tabaci, a global crop pest, provides novel insights into virus transmission, host adaptation and insecticide resistance.</title>
        <authorList>
            <person name="Kaur N."/>
            <person name="Kliot A."/>
            <person name="Pinheiro P.V."/>
            <person name="Luan J."/>
            <person name="Zheng Y."/>
            <person name="Liu W."/>
            <person name="Sun H."/>
            <person name="Yang X."/>
            <person name="Xu Y."/>
            <person name="Luo Y."/>
            <person name="Kruse A."/>
            <person name="Fisher T.W."/>
            <person name="Nelson D.R."/>
            <person name="Elimelech M."/>
            <person name="MacCoss M."/>
            <person name="Johnson R."/>
            <person name="Cohen E."/>
            <person name="Hunter W.B."/>
            <person name="Brown J.K."/>
            <person name="Jander G."/>
            <person name="Cilia M."/>
            <person name="Douglas A.E."/>
            <person name="Ghanim M."/>
            <person name="Simmons A.M."/>
            <person name="Wintermantel W.M."/>
            <person name="Ling K.-S."/>
            <person name="Fei Z."/>
        </authorList>
    </citation>
    <scope>NUCLEOTIDE SEQUENCE [LARGE SCALE GENOMIC DNA]</scope>
    <source>
        <strain evidence="11 12">MEAM1</strain>
    </source>
</reference>
<comment type="subcellular location">
    <subcellularLocation>
        <location evidence="3 10">Cytoplasm</location>
    </subcellularLocation>
</comment>
<dbReference type="UniPathway" id="UPA00958"/>
<dbReference type="NCBIfam" id="TIGR00441">
    <property type="entry name" value="gmhA"/>
    <property type="match status" value="1"/>
</dbReference>
<dbReference type="Proteomes" id="UP000216438">
    <property type="component" value="Chromosome"/>
</dbReference>
<comment type="function">
    <text evidence="2 10">Catalyzes the isomerization of sedoheptulose 7-phosphate in D-glycero-D-manno-heptose 7-phosphate.</text>
</comment>